<dbReference type="GeneID" id="64667043"/>
<dbReference type="AlphaFoldDB" id="A0AAD4DWT4"/>
<evidence type="ECO:0000256" key="1">
    <source>
        <dbReference type="SAM" id="MobiDB-lite"/>
    </source>
</evidence>
<feature type="compositionally biased region" description="Polar residues" evidence="1">
    <location>
        <begin position="29"/>
        <end position="39"/>
    </location>
</feature>
<accession>A0AAD4DWT4</accession>
<dbReference type="InterPro" id="IPR059179">
    <property type="entry name" value="MLKL-like_MCAfunc"/>
</dbReference>
<comment type="caution">
    <text evidence="3">The sequence shown here is derived from an EMBL/GenBank/DDBJ whole genome shotgun (WGS) entry which is preliminary data.</text>
</comment>
<dbReference type="InterPro" id="IPR054464">
    <property type="entry name" value="ULD_fung"/>
</dbReference>
<evidence type="ECO:0000313" key="4">
    <source>
        <dbReference type="Proteomes" id="UP001195769"/>
    </source>
</evidence>
<feature type="region of interest" description="Disordered" evidence="1">
    <location>
        <begin position="22"/>
        <end position="52"/>
    </location>
</feature>
<dbReference type="Pfam" id="PF22893">
    <property type="entry name" value="ULD_2"/>
    <property type="match status" value="1"/>
</dbReference>
<keyword evidence="4" id="KW-1185">Reference proteome</keyword>
<gene>
    <name evidence="3" type="ORF">F5891DRAFT_674397</name>
</gene>
<feature type="domain" description="Ubiquitin-like" evidence="2">
    <location>
        <begin position="267"/>
        <end position="350"/>
    </location>
</feature>
<dbReference type="CDD" id="cd21037">
    <property type="entry name" value="MLKL_NTD"/>
    <property type="match status" value="1"/>
</dbReference>
<protein>
    <recommendedName>
        <fullName evidence="2">Ubiquitin-like domain-containing protein</fullName>
    </recommendedName>
</protein>
<sequence length="527" mass="58933">MVFPWLKGLNKVIPLRLRRSKKLVKGRTQHSSTSWTTTGHEGDSPPADFSASPFSLHAPASNPSLMQPISATGEPANLEAPINVPSRSSGSVPLAREVYDMAQVALPSVQAIAGVFPLVGSPLQAAIGGLLSILQTFNTHNQNKADLDSLTKRLNRLSCNLCNAPPACNPSEQFRRDSFVRMLQDVSTRVATLHERCLASTFVTQDIARCFIEIDRYSADYLLSSQMQNQHAIHEELRRQREANQEVLIAMQTLQSLMNRTVALVGCVTLVDATGHDHAIPANFCTSYQQLKRMLQVLFECDSIEARIQKRYVEEGQYDLCIDDGRQVTRLTSRSSIAAGTKIVMRVIFEQETTSFSEFDYKCHFCGAVNHLPVESIMHSLERQAGCSVDCRVCKRRFQISRDPHVKQSTHSRNNNSTEASDEELHLIHNFLVQQSTVPRRNSHSHQTGTRTASCRWLVGDNMTCGFEGPLDALRTHIVGCHLQVSRGEARVPCHWQGCGSARSIRRDSLLRHIREVHLGTRFRIMG</sequence>
<organism evidence="3 4">
    <name type="scientific">Suillus fuscotomentosus</name>
    <dbReference type="NCBI Taxonomy" id="1912939"/>
    <lineage>
        <taxon>Eukaryota</taxon>
        <taxon>Fungi</taxon>
        <taxon>Dikarya</taxon>
        <taxon>Basidiomycota</taxon>
        <taxon>Agaricomycotina</taxon>
        <taxon>Agaricomycetes</taxon>
        <taxon>Agaricomycetidae</taxon>
        <taxon>Boletales</taxon>
        <taxon>Suillineae</taxon>
        <taxon>Suillaceae</taxon>
        <taxon>Suillus</taxon>
    </lineage>
</organism>
<dbReference type="RefSeq" id="XP_041220886.1">
    <property type="nucleotide sequence ID" value="XM_041372745.1"/>
</dbReference>
<evidence type="ECO:0000259" key="2">
    <source>
        <dbReference type="Pfam" id="PF22893"/>
    </source>
</evidence>
<reference evidence="3" key="1">
    <citation type="journal article" date="2020" name="New Phytol.">
        <title>Comparative genomics reveals dynamic genome evolution in host specialist ectomycorrhizal fungi.</title>
        <authorList>
            <person name="Lofgren L.A."/>
            <person name="Nguyen N.H."/>
            <person name="Vilgalys R."/>
            <person name="Ruytinx J."/>
            <person name="Liao H.L."/>
            <person name="Branco S."/>
            <person name="Kuo A."/>
            <person name="LaButti K."/>
            <person name="Lipzen A."/>
            <person name="Andreopoulos W."/>
            <person name="Pangilinan J."/>
            <person name="Riley R."/>
            <person name="Hundley H."/>
            <person name="Na H."/>
            <person name="Barry K."/>
            <person name="Grigoriev I.V."/>
            <person name="Stajich J.E."/>
            <person name="Kennedy P.G."/>
        </authorList>
    </citation>
    <scope>NUCLEOTIDE SEQUENCE</scope>
    <source>
        <strain evidence="3">FC203</strain>
    </source>
</reference>
<proteinExistence type="predicted"/>
<name>A0AAD4DWT4_9AGAM</name>
<evidence type="ECO:0000313" key="3">
    <source>
        <dbReference type="EMBL" id="KAG1895310.1"/>
    </source>
</evidence>
<dbReference type="EMBL" id="JABBWK010000068">
    <property type="protein sequence ID" value="KAG1895310.1"/>
    <property type="molecule type" value="Genomic_DNA"/>
</dbReference>
<dbReference type="Proteomes" id="UP001195769">
    <property type="component" value="Unassembled WGS sequence"/>
</dbReference>